<protein>
    <submittedName>
        <fullName evidence="5">Alkylated DNA repair protein alkB homolog 8</fullName>
    </submittedName>
</protein>
<sequence>MERTCDRADGTIIQATKDKEDKNGGVIHNYIPRQSSLNAKMTHGHADQYSGKTKIDARAIKADKYMDLEHDSTSESKSLSIPNTLNTSSILDCGHLHHQAGSLVTTSSTTREKYNILAAFRNPSITGDKISSFYSLIDEVPSSPLFGTDPPQTPRRTPEGSCFSFSGDGIQQNSSPGVEKNMEVPLDISHVPKASLLSELDYESRFRSSSLSQVESARSASFDQDCNATFRNRATTLGSSSCLSPRDKSSQLLHIRQQRPMRRRPAQIMSPLARTPFTATSTNRSTYQSDDVPDEEIPQSATHASSSAQNRFCHKATISDKTLPKCEKENSYQPCHKQLTLVTSLRNKHEQHDSVTTPNECVSSFDCSDFSNRVHSKGVDNLEGDSSAGECFAACKPFSMTEDTCETNSFIDLSDNEMSKDRFTQRDSEDVNCNNGVRGIQNTKLITEPCNSPKFSDKMNHKLCLQTNLKIGKRQEDVGNSESYKLRQQKYNNSKTSQCLITRVSEPVFNVSSLPSDEPCPKAKTIDLPVCRLEGRFHQSENPSNVCLSQASPNILSAIPHRHTTSASAIHITDKSSNSNKDEDDSTAFSTEGYEKTGTGENESKSTHRFRQQKPGPVRVQQFHVSSSTPCVHRETQVECLEQEHVYKVYRKIAPQCDHVRHKAWPRVTRFLKDLEPGSLVADIGCGSGRYLGVNSQIIKFGSDVCDAFLSKARSQGFEVAAANNFALPFRDASFDAVISIGVIHHFASLERRVQALHELTRILARGGKVMIYVWAFEQTHRKVWETQSYNYKFNVS</sequence>
<dbReference type="GO" id="GO:0005634">
    <property type="term" value="C:nucleus"/>
    <property type="evidence" value="ECO:0007669"/>
    <property type="project" value="TreeGrafter"/>
</dbReference>
<dbReference type="PANTHER" id="PTHR13069">
    <property type="entry name" value="ALKYLATED DNA REPAIR PROTEIN ALKB HOMOLOG 8"/>
    <property type="match status" value="1"/>
</dbReference>
<keyword evidence="2" id="KW-0808">Transferase</keyword>
<comment type="caution">
    <text evidence="5">The sequence shown here is derived from an EMBL/GenBank/DDBJ whole genome shotgun (WGS) entry which is preliminary data.</text>
</comment>
<evidence type="ECO:0000256" key="2">
    <source>
        <dbReference type="ARBA" id="ARBA00022679"/>
    </source>
</evidence>
<feature type="domain" description="Methyltransferase type 11" evidence="4">
    <location>
        <begin position="683"/>
        <end position="772"/>
    </location>
</feature>
<feature type="compositionally biased region" description="Polar residues" evidence="3">
    <location>
        <begin position="299"/>
        <end position="308"/>
    </location>
</feature>
<dbReference type="EMBL" id="BMAT01012483">
    <property type="protein sequence ID" value="GFR93056.1"/>
    <property type="molecule type" value="Genomic_DNA"/>
</dbReference>
<proteinExistence type="predicted"/>
<dbReference type="InterPro" id="IPR013216">
    <property type="entry name" value="Methyltransf_11"/>
</dbReference>
<dbReference type="CDD" id="cd02440">
    <property type="entry name" value="AdoMet_MTases"/>
    <property type="match status" value="1"/>
</dbReference>
<keyword evidence="1" id="KW-0489">Methyltransferase</keyword>
<dbReference type="AlphaFoldDB" id="A0AAV4H5W4"/>
<dbReference type="Pfam" id="PF08241">
    <property type="entry name" value="Methyltransf_11"/>
    <property type="match status" value="1"/>
</dbReference>
<dbReference type="SUPFAM" id="SSF53335">
    <property type="entry name" value="S-adenosyl-L-methionine-dependent methyltransferases"/>
    <property type="match status" value="1"/>
</dbReference>
<dbReference type="InterPro" id="IPR051422">
    <property type="entry name" value="AlkB_tRNA_MeTrf/Diox"/>
</dbReference>
<dbReference type="GO" id="GO:0002098">
    <property type="term" value="P:tRNA wobble uridine modification"/>
    <property type="evidence" value="ECO:0007669"/>
    <property type="project" value="TreeGrafter"/>
</dbReference>
<dbReference type="PANTHER" id="PTHR13069:SF37">
    <property type="entry name" value="FIRE DANCER"/>
    <property type="match status" value="1"/>
</dbReference>
<feature type="compositionally biased region" description="Polar residues" evidence="3">
    <location>
        <begin position="277"/>
        <end position="289"/>
    </location>
</feature>
<accession>A0AAV4H5W4</accession>
<evidence type="ECO:0000256" key="3">
    <source>
        <dbReference type="SAM" id="MobiDB-lite"/>
    </source>
</evidence>
<evidence type="ECO:0000259" key="4">
    <source>
        <dbReference type="Pfam" id="PF08241"/>
    </source>
</evidence>
<feature type="region of interest" description="Disordered" evidence="3">
    <location>
        <begin position="277"/>
        <end position="308"/>
    </location>
</feature>
<dbReference type="Gene3D" id="3.40.50.150">
    <property type="entry name" value="Vaccinia Virus protein VP39"/>
    <property type="match status" value="1"/>
</dbReference>
<dbReference type="GO" id="GO:0005737">
    <property type="term" value="C:cytoplasm"/>
    <property type="evidence" value="ECO:0007669"/>
    <property type="project" value="TreeGrafter"/>
</dbReference>
<dbReference type="GO" id="GO:0000049">
    <property type="term" value="F:tRNA binding"/>
    <property type="evidence" value="ECO:0007669"/>
    <property type="project" value="TreeGrafter"/>
</dbReference>
<evidence type="ECO:0000256" key="1">
    <source>
        <dbReference type="ARBA" id="ARBA00022603"/>
    </source>
</evidence>
<evidence type="ECO:0000313" key="5">
    <source>
        <dbReference type="EMBL" id="GFR93056.1"/>
    </source>
</evidence>
<feature type="region of interest" description="Disordered" evidence="3">
    <location>
        <begin position="570"/>
        <end position="619"/>
    </location>
</feature>
<dbReference type="GO" id="GO:0008757">
    <property type="term" value="F:S-adenosylmethionine-dependent methyltransferase activity"/>
    <property type="evidence" value="ECO:0007669"/>
    <property type="project" value="InterPro"/>
</dbReference>
<keyword evidence="6" id="KW-1185">Reference proteome</keyword>
<reference evidence="5 6" key="1">
    <citation type="journal article" date="2021" name="Elife">
        <title>Chloroplast acquisition without the gene transfer in kleptoplastic sea slugs, Plakobranchus ocellatus.</title>
        <authorList>
            <person name="Maeda T."/>
            <person name="Takahashi S."/>
            <person name="Yoshida T."/>
            <person name="Shimamura S."/>
            <person name="Takaki Y."/>
            <person name="Nagai Y."/>
            <person name="Toyoda A."/>
            <person name="Suzuki Y."/>
            <person name="Arimoto A."/>
            <person name="Ishii H."/>
            <person name="Satoh N."/>
            <person name="Nishiyama T."/>
            <person name="Hasebe M."/>
            <person name="Maruyama T."/>
            <person name="Minagawa J."/>
            <person name="Obokata J."/>
            <person name="Shigenobu S."/>
        </authorList>
    </citation>
    <scope>NUCLEOTIDE SEQUENCE [LARGE SCALE GENOMIC DNA]</scope>
</reference>
<name>A0AAV4H5W4_9GAST</name>
<organism evidence="5 6">
    <name type="scientific">Elysia marginata</name>
    <dbReference type="NCBI Taxonomy" id="1093978"/>
    <lineage>
        <taxon>Eukaryota</taxon>
        <taxon>Metazoa</taxon>
        <taxon>Spiralia</taxon>
        <taxon>Lophotrochozoa</taxon>
        <taxon>Mollusca</taxon>
        <taxon>Gastropoda</taxon>
        <taxon>Heterobranchia</taxon>
        <taxon>Euthyneura</taxon>
        <taxon>Panpulmonata</taxon>
        <taxon>Sacoglossa</taxon>
        <taxon>Placobranchoidea</taxon>
        <taxon>Plakobranchidae</taxon>
        <taxon>Elysia</taxon>
    </lineage>
</organism>
<evidence type="ECO:0000313" key="6">
    <source>
        <dbReference type="Proteomes" id="UP000762676"/>
    </source>
</evidence>
<dbReference type="InterPro" id="IPR029063">
    <property type="entry name" value="SAM-dependent_MTases_sf"/>
</dbReference>
<dbReference type="Proteomes" id="UP000762676">
    <property type="component" value="Unassembled WGS sequence"/>
</dbReference>
<gene>
    <name evidence="5" type="ORF">ElyMa_006216000</name>
</gene>
<dbReference type="GO" id="GO:0106335">
    <property type="term" value="F:tRNA (5-carboxymethyluridine(34)-5-O)-methyltransferase activity"/>
    <property type="evidence" value="ECO:0007669"/>
    <property type="project" value="TreeGrafter"/>
</dbReference>
<dbReference type="GO" id="GO:0030488">
    <property type="term" value="P:tRNA methylation"/>
    <property type="evidence" value="ECO:0007669"/>
    <property type="project" value="TreeGrafter"/>
</dbReference>